<dbReference type="InterPro" id="IPR008902">
    <property type="entry name" value="Rhamnosid_concanavalin"/>
</dbReference>
<dbReference type="Proteomes" id="UP000279259">
    <property type="component" value="Unassembled WGS sequence"/>
</dbReference>
<dbReference type="OrthoDB" id="10036721at2759"/>
<dbReference type="InterPro" id="IPR008928">
    <property type="entry name" value="6-hairpin_glycosidase_sf"/>
</dbReference>
<name>A0A427YH83_9TREE</name>
<evidence type="ECO:0000259" key="4">
    <source>
        <dbReference type="Pfam" id="PF05592"/>
    </source>
</evidence>
<dbReference type="Pfam" id="PF08531">
    <property type="entry name" value="Bac_rhamnosid_N"/>
    <property type="match status" value="1"/>
</dbReference>
<evidence type="ECO:0000259" key="5">
    <source>
        <dbReference type="Pfam" id="PF08531"/>
    </source>
</evidence>
<dbReference type="InterPro" id="IPR012341">
    <property type="entry name" value="6hp_glycosidase-like_sf"/>
</dbReference>
<dbReference type="InterPro" id="IPR035396">
    <property type="entry name" value="Bac_rhamnosid6H"/>
</dbReference>
<dbReference type="PANTHER" id="PTHR33307:SF6">
    <property type="entry name" value="ALPHA-RHAMNOSIDASE (EUROFUNG)-RELATED"/>
    <property type="match status" value="1"/>
</dbReference>
<evidence type="ECO:0000259" key="6">
    <source>
        <dbReference type="Pfam" id="PF17389"/>
    </source>
</evidence>
<evidence type="ECO:0000313" key="8">
    <source>
        <dbReference type="EMBL" id="RSH90430.1"/>
    </source>
</evidence>
<organism evidence="8 9">
    <name type="scientific">Saitozyma podzolica</name>
    <dbReference type="NCBI Taxonomy" id="1890683"/>
    <lineage>
        <taxon>Eukaryota</taxon>
        <taxon>Fungi</taxon>
        <taxon>Dikarya</taxon>
        <taxon>Basidiomycota</taxon>
        <taxon>Agaricomycotina</taxon>
        <taxon>Tremellomycetes</taxon>
        <taxon>Tremellales</taxon>
        <taxon>Trimorphomycetaceae</taxon>
        <taxon>Saitozyma</taxon>
    </lineage>
</organism>
<dbReference type="EC" id="3.2.1.40" evidence="2"/>
<dbReference type="Pfam" id="PF17390">
    <property type="entry name" value="Bac_rhamnosid_C"/>
    <property type="match status" value="1"/>
</dbReference>
<reference evidence="8 9" key="1">
    <citation type="submission" date="2018-11" db="EMBL/GenBank/DDBJ databases">
        <title>Genome sequence of Saitozyma podzolica DSM 27192.</title>
        <authorList>
            <person name="Aliyu H."/>
            <person name="Gorte O."/>
            <person name="Ochsenreither K."/>
        </authorList>
    </citation>
    <scope>NUCLEOTIDE SEQUENCE [LARGE SCALE GENOMIC DNA]</scope>
    <source>
        <strain evidence="8 9">DSM 27192</strain>
    </source>
</reference>
<dbReference type="InterPro" id="IPR016007">
    <property type="entry name" value="Alpha_rhamnosid"/>
</dbReference>
<dbReference type="Gene3D" id="2.60.120.260">
    <property type="entry name" value="Galactose-binding domain-like"/>
    <property type="match status" value="2"/>
</dbReference>
<proteinExistence type="predicted"/>
<protein>
    <recommendedName>
        <fullName evidence="2">alpha-L-rhamnosidase</fullName>
        <ecNumber evidence="2">3.2.1.40</ecNumber>
    </recommendedName>
</protein>
<dbReference type="InterPro" id="IPR013737">
    <property type="entry name" value="Bac_rhamnosid_N"/>
</dbReference>
<accession>A0A427YH83</accession>
<feature type="domain" description="Alpha-L-rhamnosidase concanavalin-like" evidence="4">
    <location>
        <begin position="308"/>
        <end position="405"/>
    </location>
</feature>
<dbReference type="SUPFAM" id="SSF48208">
    <property type="entry name" value="Six-hairpin glycosidases"/>
    <property type="match status" value="1"/>
</dbReference>
<dbReference type="GO" id="GO:0030596">
    <property type="term" value="F:alpha-L-rhamnosidase activity"/>
    <property type="evidence" value="ECO:0007669"/>
    <property type="project" value="UniProtKB-EC"/>
</dbReference>
<feature type="domain" description="Alpha-L-rhamnosidase six-hairpin glycosidase" evidence="6">
    <location>
        <begin position="409"/>
        <end position="760"/>
    </location>
</feature>
<evidence type="ECO:0000259" key="7">
    <source>
        <dbReference type="Pfam" id="PF17390"/>
    </source>
</evidence>
<dbReference type="InterPro" id="IPR035398">
    <property type="entry name" value="Bac_rhamnosid_C"/>
</dbReference>
<evidence type="ECO:0000256" key="1">
    <source>
        <dbReference type="ARBA" id="ARBA00001445"/>
    </source>
</evidence>
<dbReference type="AlphaFoldDB" id="A0A427YH83"/>
<dbReference type="Gene3D" id="2.60.40.10">
    <property type="entry name" value="Immunoglobulins"/>
    <property type="match status" value="1"/>
</dbReference>
<keyword evidence="9" id="KW-1185">Reference proteome</keyword>
<dbReference type="Pfam" id="PF17389">
    <property type="entry name" value="Bac_rhamnosid6H"/>
    <property type="match status" value="1"/>
</dbReference>
<dbReference type="PANTHER" id="PTHR33307">
    <property type="entry name" value="ALPHA-RHAMNOSIDASE (EUROFUNG)"/>
    <property type="match status" value="1"/>
</dbReference>
<evidence type="ECO:0000256" key="3">
    <source>
        <dbReference type="ARBA" id="ARBA00022801"/>
    </source>
</evidence>
<comment type="catalytic activity">
    <reaction evidence="1">
        <text>Hydrolysis of terminal non-reducing alpha-L-rhamnose residues in alpha-L-rhamnosides.</text>
        <dbReference type="EC" id="3.2.1.40"/>
    </reaction>
</comment>
<dbReference type="GO" id="GO:0005975">
    <property type="term" value="P:carbohydrate metabolic process"/>
    <property type="evidence" value="ECO:0007669"/>
    <property type="project" value="InterPro"/>
</dbReference>
<dbReference type="Pfam" id="PF25788">
    <property type="entry name" value="Ig_Rha78A_N"/>
    <property type="match status" value="1"/>
</dbReference>
<gene>
    <name evidence="8" type="ORF">EHS25_001035</name>
</gene>
<keyword evidence="3" id="KW-0378">Hydrolase</keyword>
<comment type="caution">
    <text evidence="8">The sequence shown here is derived from an EMBL/GenBank/DDBJ whole genome shotgun (WGS) entry which is preliminary data.</text>
</comment>
<evidence type="ECO:0000313" key="9">
    <source>
        <dbReference type="Proteomes" id="UP000279259"/>
    </source>
</evidence>
<sequence>MSVSIAEVQVEHHESGFGISHTAPRLSWRFGPSTVKDWTQASYEVVVTRNGKDEQYKVDSAESVLVPWPSKPLSSRESATVKVRAIGKDGTSTDWKEAKLELGLLEEEQWKGDLISCPRRQVDEPKRPFRVWKEFKVDKAGRAGLYATAHGIYEATLNGKRIGDQVLAPGWQSYKHYLAYQIYDVTDLLVSGTNVLGAYVGEGWYATRLGRPGERNLWGDRPAFLGQLEVDGNVVVKTDSSWVWADGPVITSEIYDGETVDTRLDDETWWKAKGSPVEVLGKPKGKLVSRDAPPVRRLLEVKPKEVITTKSGKKVLDFGQNLVGWVRIDKDFSGKEGTITIRHAEVMEHGELGVRPLRTAKATDEIILGGRTKGWEPKFTFHGFRYAEVSGVDVDLDSFTAVVVYSDMRRTGTFHSSHSAINQLHSNVVWSMMGNFVSVPTDCPQRDERLGWTGDIQAFAPTANFLFDTAGFLGGWLNDVDVEQRLDHNNIPPEVVPKVTMNKRPVRPMAIWADVVALTPWDLYEAFGDEHLLSQQWESMCLWLDKGLPRRSTGLWDHRAVQYGDWLDPRAPPQLPAHGLTDTHLAADAYLVWTTGIVAKIAHVLGKEAEAKRWDKNYADVLREFRLEYVSANGRLVSDTQTAIALALRFGLIEGEKQREHSRERLEYLVRWDAFKISTGFAGTPNILHALADNGLLHLAYRMLQEKDDPSWLYPVGMGATTIWERWNSMLPDGSINPGQMTSFNHYALGAVASFLHAVVGGLSPLEPGYRTALVQPQPGGTITSAKVRYDSPYGPYAVDWTLNGEQLEVKVEVPPNGKAKVVLPGVEETIGSGTREYNVKWEGDKRWPPKLLPGPSSIQMPDEYVP</sequence>
<feature type="domain" description="Alpha-L-rhamnosidase C-terminal" evidence="7">
    <location>
        <begin position="762"/>
        <end position="837"/>
    </location>
</feature>
<dbReference type="PIRSF" id="PIRSF010631">
    <property type="entry name" value="A-rhamnsds"/>
    <property type="match status" value="1"/>
</dbReference>
<evidence type="ECO:0000256" key="2">
    <source>
        <dbReference type="ARBA" id="ARBA00012652"/>
    </source>
</evidence>
<feature type="domain" description="Bacterial alpha-L-rhamnosidase N-terminal" evidence="5">
    <location>
        <begin position="141"/>
        <end position="297"/>
    </location>
</feature>
<dbReference type="Pfam" id="PF05592">
    <property type="entry name" value="Bac_rhamnosid"/>
    <property type="match status" value="1"/>
</dbReference>
<dbReference type="Gene3D" id="2.60.420.10">
    <property type="entry name" value="Maltose phosphorylase, domain 3"/>
    <property type="match status" value="1"/>
</dbReference>
<dbReference type="InterPro" id="IPR013783">
    <property type="entry name" value="Ig-like_fold"/>
</dbReference>
<dbReference type="EMBL" id="RSCD01000010">
    <property type="protein sequence ID" value="RSH90430.1"/>
    <property type="molecule type" value="Genomic_DNA"/>
</dbReference>
<dbReference type="Gene3D" id="1.50.10.10">
    <property type="match status" value="1"/>
</dbReference>